<dbReference type="GO" id="GO:0016491">
    <property type="term" value="F:oxidoreductase activity"/>
    <property type="evidence" value="ECO:0007669"/>
    <property type="project" value="InterPro"/>
</dbReference>
<dbReference type="GO" id="GO:0005829">
    <property type="term" value="C:cytosol"/>
    <property type="evidence" value="ECO:0007669"/>
    <property type="project" value="TreeGrafter"/>
</dbReference>
<sequence>MTTIGIIIGSTRPGRVGADVAAWVAERARRTDVEVDLVDLATLGLPFLDEPEPAASGIYRHEHTRAWARRVRSFDAVVLVTAEYNGAFPAPLKNALDFLGPEWANLPATVVAYGNSSSGSRAATALLPVLVGLGMLPAGPVLLGLRDRLTEHGLAFLPHDDAAVASALDRLLGLAHALEPLRITRAEPQAPVEAVA</sequence>
<dbReference type="PANTHER" id="PTHR30543">
    <property type="entry name" value="CHROMATE REDUCTASE"/>
    <property type="match status" value="1"/>
</dbReference>
<reference evidence="2 3" key="1">
    <citation type="submission" date="2019-10" db="EMBL/GenBank/DDBJ databases">
        <title>Genome sequence of Luteimicrobium xylanilyticum HY-24.</title>
        <authorList>
            <person name="Kim D.Y."/>
            <person name="Park H.-Y."/>
        </authorList>
    </citation>
    <scope>NUCLEOTIDE SEQUENCE [LARGE SCALE GENOMIC DNA]</scope>
    <source>
        <strain evidence="2 3">HY-24</strain>
    </source>
</reference>
<dbReference type="SUPFAM" id="SSF52218">
    <property type="entry name" value="Flavoproteins"/>
    <property type="match status" value="1"/>
</dbReference>
<dbReference type="InterPro" id="IPR050712">
    <property type="entry name" value="NAD(P)H-dep_reductase"/>
</dbReference>
<evidence type="ECO:0000313" key="3">
    <source>
        <dbReference type="Proteomes" id="UP000326702"/>
    </source>
</evidence>
<dbReference type="PANTHER" id="PTHR30543:SF21">
    <property type="entry name" value="NAD(P)H-DEPENDENT FMN REDUCTASE LOT6"/>
    <property type="match status" value="1"/>
</dbReference>
<dbReference type="InterPro" id="IPR005025">
    <property type="entry name" value="FMN_Rdtase-like_dom"/>
</dbReference>
<evidence type="ECO:0000313" key="2">
    <source>
        <dbReference type="EMBL" id="QFU99105.1"/>
    </source>
</evidence>
<dbReference type="RefSeq" id="WP_036946737.1">
    <property type="nucleotide sequence ID" value="NZ_BAABIH010000008.1"/>
</dbReference>
<keyword evidence="3" id="KW-1185">Reference proteome</keyword>
<dbReference type="EMBL" id="CP045529">
    <property type="protein sequence ID" value="QFU99105.1"/>
    <property type="molecule type" value="Genomic_DNA"/>
</dbReference>
<name>A0A5P9QF87_9MICO</name>
<gene>
    <name evidence="2" type="ORF">KDY119_02631</name>
</gene>
<evidence type="ECO:0000259" key="1">
    <source>
        <dbReference type="Pfam" id="PF03358"/>
    </source>
</evidence>
<dbReference type="Pfam" id="PF03358">
    <property type="entry name" value="FMN_red"/>
    <property type="match status" value="1"/>
</dbReference>
<dbReference type="AlphaFoldDB" id="A0A5P9QF87"/>
<accession>A0A5P9QF87</accession>
<organism evidence="2 3">
    <name type="scientific">Luteimicrobium xylanilyticum</name>
    <dbReference type="NCBI Taxonomy" id="1133546"/>
    <lineage>
        <taxon>Bacteria</taxon>
        <taxon>Bacillati</taxon>
        <taxon>Actinomycetota</taxon>
        <taxon>Actinomycetes</taxon>
        <taxon>Micrococcales</taxon>
        <taxon>Luteimicrobium</taxon>
    </lineage>
</organism>
<feature type="domain" description="NADPH-dependent FMN reductase-like" evidence="1">
    <location>
        <begin position="3"/>
        <end position="140"/>
    </location>
</feature>
<dbReference type="KEGG" id="lxl:KDY119_02631"/>
<dbReference type="GO" id="GO:0010181">
    <property type="term" value="F:FMN binding"/>
    <property type="evidence" value="ECO:0007669"/>
    <property type="project" value="TreeGrafter"/>
</dbReference>
<dbReference type="Gene3D" id="3.40.50.360">
    <property type="match status" value="1"/>
</dbReference>
<dbReference type="OrthoDB" id="9812295at2"/>
<protein>
    <submittedName>
        <fullName evidence="2">NAD(P)H-dependent FMN reductase</fullName>
    </submittedName>
</protein>
<dbReference type="InterPro" id="IPR029039">
    <property type="entry name" value="Flavoprotein-like_sf"/>
</dbReference>
<dbReference type="Proteomes" id="UP000326702">
    <property type="component" value="Chromosome"/>
</dbReference>
<proteinExistence type="predicted"/>